<keyword evidence="2" id="KW-1185">Reference proteome</keyword>
<evidence type="ECO:0000313" key="2">
    <source>
        <dbReference type="Proteomes" id="UP000077248"/>
    </source>
</evidence>
<dbReference type="Proteomes" id="UP000077248">
    <property type="component" value="Unassembled WGS sequence"/>
</dbReference>
<dbReference type="KEGG" id="aalt:CC77DRAFT_1020439"/>
<protein>
    <submittedName>
        <fullName evidence="1">Uncharacterized protein</fullName>
    </submittedName>
</protein>
<dbReference type="AlphaFoldDB" id="A0A177DMT9"/>
<proteinExistence type="predicted"/>
<organism evidence="1 2">
    <name type="scientific">Alternaria alternata</name>
    <name type="common">Alternaria rot fungus</name>
    <name type="synonym">Torula alternata</name>
    <dbReference type="NCBI Taxonomy" id="5599"/>
    <lineage>
        <taxon>Eukaryota</taxon>
        <taxon>Fungi</taxon>
        <taxon>Dikarya</taxon>
        <taxon>Ascomycota</taxon>
        <taxon>Pezizomycotina</taxon>
        <taxon>Dothideomycetes</taxon>
        <taxon>Pleosporomycetidae</taxon>
        <taxon>Pleosporales</taxon>
        <taxon>Pleosporineae</taxon>
        <taxon>Pleosporaceae</taxon>
        <taxon>Alternaria</taxon>
        <taxon>Alternaria sect. Alternaria</taxon>
        <taxon>Alternaria alternata complex</taxon>
    </lineage>
</organism>
<evidence type="ECO:0000313" key="1">
    <source>
        <dbReference type="EMBL" id="OAG20796.1"/>
    </source>
</evidence>
<dbReference type="RefSeq" id="XP_018386217.1">
    <property type="nucleotide sequence ID" value="XM_018525043.1"/>
</dbReference>
<gene>
    <name evidence="1" type="ORF">CC77DRAFT_1020439</name>
</gene>
<dbReference type="VEuPathDB" id="FungiDB:CC77DRAFT_1020439"/>
<name>A0A177DMT9_ALTAL</name>
<sequence>MVLLLDGHCTLFLVLVLFLFRGRSTRFRFTPRPHRTLEQGLADLSAHTAIVIGLTLLLNIKPHFQRSHMAMYGKLFVFR</sequence>
<reference evidence="1 2" key="1">
    <citation type="submission" date="2016-05" db="EMBL/GenBank/DDBJ databases">
        <title>Comparative analysis of secretome profiles of manganese(II)-oxidizing ascomycete fungi.</title>
        <authorList>
            <consortium name="DOE Joint Genome Institute"/>
            <person name="Zeiner C.A."/>
            <person name="Purvine S.O."/>
            <person name="Zink E.M."/>
            <person name="Wu S."/>
            <person name="Pasa-Tolic L."/>
            <person name="Chaput D.L."/>
            <person name="Haridas S."/>
            <person name="Grigoriev I.V."/>
            <person name="Santelli C.M."/>
            <person name="Hansel C.M."/>
        </authorList>
    </citation>
    <scope>NUCLEOTIDE SEQUENCE [LARGE SCALE GENOMIC DNA]</scope>
    <source>
        <strain evidence="1 2">SRC1lrK2f</strain>
    </source>
</reference>
<accession>A0A177DMT9</accession>
<dbReference type="EMBL" id="KV441478">
    <property type="protein sequence ID" value="OAG20796.1"/>
    <property type="molecule type" value="Genomic_DNA"/>
</dbReference>
<dbReference type="GeneID" id="29110637"/>